<dbReference type="Pfam" id="PF02643">
    <property type="entry name" value="DUF192"/>
    <property type="match status" value="1"/>
</dbReference>
<comment type="caution">
    <text evidence="1">The sequence shown here is derived from an EMBL/GenBank/DDBJ whole genome shotgun (WGS) entry which is preliminary data.</text>
</comment>
<sequence>MHRNAPLRSPVSAMVLAALMVLGASFAVLANEPMRLPVDPAQLSVLSAEGEVRARFDLEIARTGEQHMRGLMHRTDLPENRAMLFVFEVSGPRAFWMKDTPLPLDIVFAAADGTIVRVARDTVPFSTVPIRSGAPALYVLEVHAGTAETLGIEAGDRLVHPAIGGG</sequence>
<dbReference type="Proteomes" id="UP000246132">
    <property type="component" value="Unassembled WGS sequence"/>
</dbReference>
<keyword evidence="2" id="KW-1185">Reference proteome</keyword>
<protein>
    <submittedName>
        <fullName evidence="1">DUF192 domain-containing protein</fullName>
    </submittedName>
</protein>
<dbReference type="PANTHER" id="PTHR37953:SF1">
    <property type="entry name" value="UPF0127 PROTEIN MJ1496"/>
    <property type="match status" value="1"/>
</dbReference>
<gene>
    <name evidence="1" type="ORF">DEM25_001760</name>
</gene>
<dbReference type="Gene3D" id="2.60.120.1140">
    <property type="entry name" value="Protein of unknown function DUF192"/>
    <property type="match status" value="1"/>
</dbReference>
<dbReference type="OrthoDB" id="9808290at2"/>
<organism evidence="1 2">
    <name type="scientific">Oceaniradius stylonematis</name>
    <dbReference type="NCBI Taxonomy" id="2184161"/>
    <lineage>
        <taxon>Bacteria</taxon>
        <taxon>Pseudomonadati</taxon>
        <taxon>Pseudomonadota</taxon>
        <taxon>Alphaproteobacteria</taxon>
        <taxon>Hyphomicrobiales</taxon>
        <taxon>Ahrensiaceae</taxon>
        <taxon>Oceaniradius</taxon>
    </lineage>
</organism>
<name>A0A3A8ACN9_9HYPH</name>
<reference evidence="1 2" key="1">
    <citation type="journal article" date="2018" name="Int. J. Syst. Bacteriol.">
        <title>Oceaniradius stylonemae gen. nov., sp. nov., isolated from a red alga, Stylonema cornu-cervi.</title>
        <authorList>
            <person name="Jeong S."/>
        </authorList>
    </citation>
    <scope>NUCLEOTIDE SEQUENCE [LARGE SCALE GENOMIC DNA]</scope>
    <source>
        <strain evidence="1 2">StC1</strain>
    </source>
</reference>
<dbReference type="PANTHER" id="PTHR37953">
    <property type="entry name" value="UPF0127 PROTEIN MJ1496"/>
    <property type="match status" value="1"/>
</dbReference>
<accession>A0A3A8ACN9</accession>
<dbReference type="AlphaFoldDB" id="A0A3A8ACN9"/>
<evidence type="ECO:0000313" key="1">
    <source>
        <dbReference type="EMBL" id="RKF08077.1"/>
    </source>
</evidence>
<proteinExistence type="predicted"/>
<dbReference type="InterPro" id="IPR038695">
    <property type="entry name" value="Saro_0823-like_sf"/>
</dbReference>
<dbReference type="EMBL" id="QFWV02000002">
    <property type="protein sequence ID" value="RKF08077.1"/>
    <property type="molecule type" value="Genomic_DNA"/>
</dbReference>
<dbReference type="InterPro" id="IPR003795">
    <property type="entry name" value="DUF192"/>
</dbReference>
<evidence type="ECO:0000313" key="2">
    <source>
        <dbReference type="Proteomes" id="UP000246132"/>
    </source>
</evidence>